<dbReference type="Gene3D" id="3.60.10.10">
    <property type="entry name" value="Endonuclease/exonuclease/phosphatase"/>
    <property type="match status" value="1"/>
</dbReference>
<dbReference type="HOGENOM" id="CLU_000680_29_1_1"/>
<evidence type="ECO:0000313" key="2">
    <source>
        <dbReference type="EnsemblMetazoa" id="HelroP160942"/>
    </source>
</evidence>
<evidence type="ECO:0008006" key="4">
    <source>
        <dbReference type="Google" id="ProtNLM"/>
    </source>
</evidence>
<evidence type="ECO:0000313" key="3">
    <source>
        <dbReference type="Proteomes" id="UP000015101"/>
    </source>
</evidence>
<reference evidence="3" key="1">
    <citation type="submission" date="2012-12" db="EMBL/GenBank/DDBJ databases">
        <authorList>
            <person name="Hellsten U."/>
            <person name="Grimwood J."/>
            <person name="Chapman J.A."/>
            <person name="Shapiro H."/>
            <person name="Aerts A."/>
            <person name="Otillar R.P."/>
            <person name="Terry A.Y."/>
            <person name="Boore J.L."/>
            <person name="Simakov O."/>
            <person name="Marletaz F."/>
            <person name="Cho S.-J."/>
            <person name="Edsinger-Gonzales E."/>
            <person name="Havlak P."/>
            <person name="Kuo D.-H."/>
            <person name="Larsson T."/>
            <person name="Lv J."/>
            <person name="Arendt D."/>
            <person name="Savage R."/>
            <person name="Osoegawa K."/>
            <person name="de Jong P."/>
            <person name="Lindberg D.R."/>
            <person name="Seaver E.C."/>
            <person name="Weisblat D.A."/>
            <person name="Putnam N.H."/>
            <person name="Grigoriev I.V."/>
            <person name="Rokhsar D.S."/>
        </authorList>
    </citation>
    <scope>NUCLEOTIDE SEQUENCE</scope>
</reference>
<dbReference type="Proteomes" id="UP000015101">
    <property type="component" value="Unassembled WGS sequence"/>
</dbReference>
<dbReference type="GeneID" id="20198961"/>
<dbReference type="EMBL" id="AMQM01000715">
    <property type="status" value="NOT_ANNOTATED_CDS"/>
    <property type="molecule type" value="Genomic_DNA"/>
</dbReference>
<dbReference type="PANTHER" id="PTHR33776:SF3">
    <property type="entry name" value="PHD-TYPE DOMAIN-CONTAINING PROTEIN"/>
    <property type="match status" value="1"/>
</dbReference>
<dbReference type="EnsemblMetazoa" id="HelroT160942">
    <property type="protein sequence ID" value="HelroP160942"/>
    <property type="gene ID" value="HelroG160942"/>
</dbReference>
<dbReference type="InterPro" id="IPR036691">
    <property type="entry name" value="Endo/exonu/phosph_ase_sf"/>
</dbReference>
<dbReference type="RefSeq" id="XP_009019188.1">
    <property type="nucleotide sequence ID" value="XM_009020940.1"/>
</dbReference>
<dbReference type="AlphaFoldDB" id="T1EQW1"/>
<name>T1EQW1_HELRO</name>
<dbReference type="CTD" id="20198961"/>
<accession>T1EQW1</accession>
<keyword evidence="3" id="KW-1185">Reference proteome</keyword>
<dbReference type="OrthoDB" id="10072198at2759"/>
<proteinExistence type="predicted"/>
<gene>
    <name evidence="2" type="primary">20198961</name>
    <name evidence="1" type="ORF">HELRODRAFT_160942</name>
</gene>
<dbReference type="PANTHER" id="PTHR33776">
    <property type="entry name" value="ENDO/EXONUCLEASE/PHOSPHATASE DOMAIN-CONTAINING PROTEIN"/>
    <property type="match status" value="1"/>
</dbReference>
<dbReference type="SUPFAM" id="SSF56219">
    <property type="entry name" value="DNase I-like"/>
    <property type="match status" value="1"/>
</dbReference>
<evidence type="ECO:0000313" key="1">
    <source>
        <dbReference type="EMBL" id="ESO01780.1"/>
    </source>
</evidence>
<dbReference type="EMBL" id="KB096742">
    <property type="protein sequence ID" value="ESO01780.1"/>
    <property type="molecule type" value="Genomic_DNA"/>
</dbReference>
<sequence length="288" mass="32963">MKKLNMDIKQQIDAIKTIIDEGDGKLSRMDASGSKLCDEILVLKRETNRSFRKLSNLKMKTLDDSLKNIRLSHDLTIQQRSDLKKLLDDAKKKKESCKEDFLYRVRGEVNTVHGLICDGVDVMVLTETWHGLEGNFAIGLAKPPGFQFVDYIREHDLGHGGLIVYFRKEFKYKKLTLPLISMFEAIAIRLSINKSVFILLALYRLDSAPITVLFYDEIVSILEYLTILNSNILLMDDFNLHVERTADPQSIRLKKIFDIFQLVNHVNVPTHILGGTLDLVVSSYDFPC</sequence>
<dbReference type="InParanoid" id="T1EQW1"/>
<reference evidence="1 3" key="2">
    <citation type="journal article" date="2013" name="Nature">
        <title>Insights into bilaterian evolution from three spiralian genomes.</title>
        <authorList>
            <person name="Simakov O."/>
            <person name="Marletaz F."/>
            <person name="Cho S.J."/>
            <person name="Edsinger-Gonzales E."/>
            <person name="Havlak P."/>
            <person name="Hellsten U."/>
            <person name="Kuo D.H."/>
            <person name="Larsson T."/>
            <person name="Lv J."/>
            <person name="Arendt D."/>
            <person name="Savage R."/>
            <person name="Osoegawa K."/>
            <person name="de Jong P."/>
            <person name="Grimwood J."/>
            <person name="Chapman J.A."/>
            <person name="Shapiro H."/>
            <person name="Aerts A."/>
            <person name="Otillar R.P."/>
            <person name="Terry A.Y."/>
            <person name="Boore J.L."/>
            <person name="Grigoriev I.V."/>
            <person name="Lindberg D.R."/>
            <person name="Seaver E.C."/>
            <person name="Weisblat D.A."/>
            <person name="Putnam N.H."/>
            <person name="Rokhsar D.S."/>
        </authorList>
    </citation>
    <scope>NUCLEOTIDE SEQUENCE</scope>
</reference>
<reference evidence="2" key="3">
    <citation type="submission" date="2015-06" db="UniProtKB">
        <authorList>
            <consortium name="EnsemblMetazoa"/>
        </authorList>
    </citation>
    <scope>IDENTIFICATION</scope>
</reference>
<protein>
    <recommendedName>
        <fullName evidence="4">Endonuclease/exonuclease/phosphatase domain-containing protein</fullName>
    </recommendedName>
</protein>
<dbReference type="KEGG" id="hro:HELRODRAFT_160942"/>
<organism evidence="2 3">
    <name type="scientific">Helobdella robusta</name>
    <name type="common">Californian leech</name>
    <dbReference type="NCBI Taxonomy" id="6412"/>
    <lineage>
        <taxon>Eukaryota</taxon>
        <taxon>Metazoa</taxon>
        <taxon>Spiralia</taxon>
        <taxon>Lophotrochozoa</taxon>
        <taxon>Annelida</taxon>
        <taxon>Clitellata</taxon>
        <taxon>Hirudinea</taxon>
        <taxon>Rhynchobdellida</taxon>
        <taxon>Glossiphoniidae</taxon>
        <taxon>Helobdella</taxon>
    </lineage>
</organism>